<dbReference type="PROSITE" id="PS51352">
    <property type="entry name" value="THIOREDOXIN_2"/>
    <property type="match status" value="1"/>
</dbReference>
<comment type="catalytic activity">
    <reaction evidence="8 10">
        <text>a hydroperoxide + [thioredoxin]-dithiol = an alcohol + [thioredoxin]-disulfide + H2O</text>
        <dbReference type="Rhea" id="RHEA:62620"/>
        <dbReference type="Rhea" id="RHEA-COMP:10698"/>
        <dbReference type="Rhea" id="RHEA-COMP:10700"/>
        <dbReference type="ChEBI" id="CHEBI:15377"/>
        <dbReference type="ChEBI" id="CHEBI:29950"/>
        <dbReference type="ChEBI" id="CHEBI:30879"/>
        <dbReference type="ChEBI" id="CHEBI:35924"/>
        <dbReference type="ChEBI" id="CHEBI:50058"/>
        <dbReference type="EC" id="1.11.1.24"/>
    </reaction>
</comment>
<dbReference type="InterPro" id="IPR037944">
    <property type="entry name" value="PRX5-like"/>
</dbReference>
<dbReference type="Ensembl" id="ENSVKKT00000024294.1">
    <property type="protein sequence ID" value="ENSVKKP00000023711.1"/>
    <property type="gene ID" value="ENSVKKG00000015658.1"/>
</dbReference>
<dbReference type="GO" id="GO:0005782">
    <property type="term" value="C:peroxisomal matrix"/>
    <property type="evidence" value="ECO:0007669"/>
    <property type="project" value="UniProtKB-SubCell"/>
</dbReference>
<comment type="function">
    <text evidence="1">Thiol-specific peroxidase that catalyzes the reduction of hydrogen peroxide and organic hydroperoxides to water and alcohols, respectively. Plays a role in cell protection against oxidative stress by detoxifying peroxides and as sensor of hydrogen peroxide-mediated signaling events.</text>
</comment>
<evidence type="ECO:0000256" key="3">
    <source>
        <dbReference type="ARBA" id="ARBA00010505"/>
    </source>
</evidence>
<evidence type="ECO:0000313" key="13">
    <source>
        <dbReference type="Proteomes" id="UP000694545"/>
    </source>
</evidence>
<dbReference type="KEGG" id="vko:123032588"/>
<comment type="similarity">
    <text evidence="3 10">Belongs to the peroxiredoxin family. Prx5 subfamily.</text>
</comment>
<reference evidence="12" key="1">
    <citation type="submission" date="2025-08" db="UniProtKB">
        <authorList>
            <consortium name="Ensembl"/>
        </authorList>
    </citation>
    <scope>IDENTIFICATION</scope>
</reference>
<evidence type="ECO:0000259" key="11">
    <source>
        <dbReference type="PROSITE" id="PS51352"/>
    </source>
</evidence>
<feature type="domain" description="Thioredoxin" evidence="11">
    <location>
        <begin position="62"/>
        <end position="221"/>
    </location>
</feature>
<evidence type="ECO:0000256" key="2">
    <source>
        <dbReference type="ARBA" id="ARBA00004253"/>
    </source>
</evidence>
<evidence type="ECO:0000256" key="8">
    <source>
        <dbReference type="ARBA" id="ARBA00049091"/>
    </source>
</evidence>
<accession>A0A8D2LL78</accession>
<dbReference type="RefSeq" id="XP_044304533.1">
    <property type="nucleotide sequence ID" value="XM_044448598.1"/>
</dbReference>
<evidence type="ECO:0000256" key="7">
    <source>
        <dbReference type="ARBA" id="ARBA00023284"/>
    </source>
</evidence>
<evidence type="ECO:0000256" key="9">
    <source>
        <dbReference type="PIRSR" id="PIRSR637944-1"/>
    </source>
</evidence>
<dbReference type="Pfam" id="PF08534">
    <property type="entry name" value="Redoxin"/>
    <property type="match status" value="1"/>
</dbReference>
<evidence type="ECO:0000256" key="5">
    <source>
        <dbReference type="ARBA" id="ARBA00022862"/>
    </source>
</evidence>
<dbReference type="InterPro" id="IPR036249">
    <property type="entry name" value="Thioredoxin-like_sf"/>
</dbReference>
<dbReference type="EC" id="1.11.1.24" evidence="10"/>
<proteinExistence type="inferred from homology"/>
<dbReference type="GO" id="GO:0042744">
    <property type="term" value="P:hydrogen peroxide catabolic process"/>
    <property type="evidence" value="ECO:0007669"/>
    <property type="project" value="TreeGrafter"/>
</dbReference>
<evidence type="ECO:0000256" key="4">
    <source>
        <dbReference type="ARBA" id="ARBA00022559"/>
    </source>
</evidence>
<dbReference type="PANTHER" id="PTHR10430:SF16">
    <property type="entry name" value="PEROXIREDOXIN-5, MITOCHONDRIAL"/>
    <property type="match status" value="1"/>
</dbReference>
<dbReference type="Proteomes" id="UP000694545">
    <property type="component" value="Unplaced"/>
</dbReference>
<dbReference type="GO" id="GO:0008379">
    <property type="term" value="F:thioredoxin peroxidase activity"/>
    <property type="evidence" value="ECO:0007669"/>
    <property type="project" value="InterPro"/>
</dbReference>
<keyword evidence="13" id="KW-1185">Reference proteome</keyword>
<dbReference type="AlphaFoldDB" id="A0A8D2LL78"/>
<dbReference type="GO" id="GO:0045454">
    <property type="term" value="P:cell redox homeostasis"/>
    <property type="evidence" value="ECO:0007669"/>
    <property type="project" value="TreeGrafter"/>
</dbReference>
<keyword evidence="4 10" id="KW-0575">Peroxidase</keyword>
<feature type="active site" description="Cysteine sulfenic acid (-SOH) intermediate" evidence="9">
    <location>
        <position position="106"/>
    </location>
</feature>
<dbReference type="GO" id="GO:0005739">
    <property type="term" value="C:mitochondrion"/>
    <property type="evidence" value="ECO:0007669"/>
    <property type="project" value="TreeGrafter"/>
</dbReference>
<reference evidence="12" key="2">
    <citation type="submission" date="2025-09" db="UniProtKB">
        <authorList>
            <consortium name="Ensembl"/>
        </authorList>
    </citation>
    <scope>IDENTIFICATION</scope>
</reference>
<keyword evidence="6 10" id="KW-0560">Oxidoreductase</keyword>
<dbReference type="CTD" id="25824"/>
<dbReference type="CDD" id="cd03013">
    <property type="entry name" value="PRX5_like"/>
    <property type="match status" value="1"/>
</dbReference>
<keyword evidence="5 10" id="KW-0049">Antioxidant</keyword>
<evidence type="ECO:0000313" key="12">
    <source>
        <dbReference type="Ensembl" id="ENSVKKP00000023711.1"/>
    </source>
</evidence>
<dbReference type="FunFam" id="3.40.30.10:FF:000020">
    <property type="entry name" value="Peroxiredoxin"/>
    <property type="match status" value="1"/>
</dbReference>
<protein>
    <recommendedName>
        <fullName evidence="10">Peroxiredoxin-5</fullName>
        <ecNumber evidence="10">1.11.1.24</ecNumber>
    </recommendedName>
</protein>
<dbReference type="InterPro" id="IPR013766">
    <property type="entry name" value="Thioredoxin_domain"/>
</dbReference>
<dbReference type="OrthoDB" id="1882547at2759"/>
<gene>
    <name evidence="12" type="primary">PRDX5</name>
</gene>
<dbReference type="OMA" id="SAWGKQH"/>
<dbReference type="GeneID" id="123032588"/>
<evidence type="ECO:0000256" key="1">
    <source>
        <dbReference type="ARBA" id="ARBA00003330"/>
    </source>
</evidence>
<keyword evidence="7 10" id="KW-0676">Redox-active center</keyword>
<dbReference type="SUPFAM" id="SSF52833">
    <property type="entry name" value="Thioredoxin-like"/>
    <property type="match status" value="1"/>
</dbReference>
<dbReference type="PANTHER" id="PTHR10430">
    <property type="entry name" value="PEROXIREDOXIN"/>
    <property type="match status" value="1"/>
</dbReference>
<sequence>MAAVTQAISMATGWRGAGALRLLRRGGPSPGSSPGKGWAAAAAAAATLRRAFSVRAPAMAALKVGDKLPSVEVYEGDPGNKVNVSSLFKGKKGILFGVPGAFTPGCSNTHLPGYVEKAGQLKGKGVEIIACLAVNDVFVMNAWGKAHQAEGKVRMLADPTGAFGKATNLLLDKEPLRELFGSNRSKRFSMVVQDSVVKALNVEEDGTGLTCSLASNIVSQL</sequence>
<organism evidence="12 13">
    <name type="scientific">Varanus komodoensis</name>
    <name type="common">Komodo dragon</name>
    <dbReference type="NCBI Taxonomy" id="61221"/>
    <lineage>
        <taxon>Eukaryota</taxon>
        <taxon>Metazoa</taxon>
        <taxon>Chordata</taxon>
        <taxon>Craniata</taxon>
        <taxon>Vertebrata</taxon>
        <taxon>Euteleostomi</taxon>
        <taxon>Lepidosauria</taxon>
        <taxon>Squamata</taxon>
        <taxon>Bifurcata</taxon>
        <taxon>Unidentata</taxon>
        <taxon>Episquamata</taxon>
        <taxon>Toxicofera</taxon>
        <taxon>Anguimorpha</taxon>
        <taxon>Paleoanguimorpha</taxon>
        <taxon>Varanoidea</taxon>
        <taxon>Varanidae</taxon>
        <taxon>Varanus</taxon>
    </lineage>
</organism>
<evidence type="ECO:0000256" key="10">
    <source>
        <dbReference type="RuleBase" id="RU366011"/>
    </source>
</evidence>
<name>A0A8D2LL78_VARKO</name>
<dbReference type="InterPro" id="IPR013740">
    <property type="entry name" value="Redoxin"/>
</dbReference>
<dbReference type="GO" id="GO:0034599">
    <property type="term" value="P:cellular response to oxidative stress"/>
    <property type="evidence" value="ECO:0007669"/>
    <property type="project" value="InterPro"/>
</dbReference>
<comment type="subcellular location">
    <subcellularLocation>
        <location evidence="2">Peroxisome matrix</location>
    </subcellularLocation>
</comment>
<dbReference type="Gene3D" id="3.40.30.10">
    <property type="entry name" value="Glutaredoxin"/>
    <property type="match status" value="1"/>
</dbReference>
<evidence type="ECO:0000256" key="6">
    <source>
        <dbReference type="ARBA" id="ARBA00023002"/>
    </source>
</evidence>